<dbReference type="EMBL" id="JADMKS010000005">
    <property type="protein sequence ID" value="MBF6637781.1"/>
    <property type="molecule type" value="Genomic_DNA"/>
</dbReference>
<dbReference type="InterPro" id="IPR037523">
    <property type="entry name" value="VOC_core"/>
</dbReference>
<dbReference type="Gene3D" id="3.10.180.10">
    <property type="entry name" value="2,3-Dihydroxybiphenyl 1,2-Dioxygenase, domain 1"/>
    <property type="match status" value="1"/>
</dbReference>
<reference evidence="2" key="2">
    <citation type="submission" date="2022-09" db="EMBL/GenBank/DDBJ databases">
        <title>Rouxiella aceris sp. nov., isolated from tree sap and emended description of the genus Rhouxiella.</title>
        <authorList>
            <person name="Kim I.S."/>
        </authorList>
    </citation>
    <scope>NUCLEOTIDE SEQUENCE</scope>
    <source>
        <strain evidence="2">SAP-2</strain>
    </source>
</reference>
<evidence type="ECO:0000313" key="2">
    <source>
        <dbReference type="EMBL" id="MBF6637781.1"/>
    </source>
</evidence>
<dbReference type="Pfam" id="PF22659">
    <property type="entry name" value="YycE-like_C"/>
    <property type="match status" value="1"/>
</dbReference>
<name>A0AA40X341_9GAMM</name>
<reference evidence="2" key="1">
    <citation type="submission" date="2020-11" db="EMBL/GenBank/DDBJ databases">
        <authorList>
            <person name="Lee S.D."/>
        </authorList>
    </citation>
    <scope>NUCLEOTIDE SEQUENCE</scope>
    <source>
        <strain evidence="2">SAP-2</strain>
    </source>
</reference>
<dbReference type="SUPFAM" id="SSF54593">
    <property type="entry name" value="Glyoxalase/Bleomycin resistance protein/Dihydroxybiphenyl dioxygenase"/>
    <property type="match status" value="1"/>
</dbReference>
<proteinExistence type="predicted"/>
<gene>
    <name evidence="2" type="ORF">ITX54_14035</name>
</gene>
<dbReference type="InterPro" id="IPR058997">
    <property type="entry name" value="YycE-like_C"/>
</dbReference>
<protein>
    <submittedName>
        <fullName evidence="2">VOC family protein</fullName>
    </submittedName>
</protein>
<dbReference type="InterPro" id="IPR058998">
    <property type="entry name" value="YycE-like_N"/>
</dbReference>
<dbReference type="RefSeq" id="WP_194978236.1">
    <property type="nucleotide sequence ID" value="NZ_JADMKS010000005.1"/>
</dbReference>
<dbReference type="InterPro" id="IPR029068">
    <property type="entry name" value="Glyas_Bleomycin-R_OHBP_Dase"/>
</dbReference>
<feature type="domain" description="VOC" evidence="1">
    <location>
        <begin position="2"/>
        <end position="126"/>
    </location>
</feature>
<comment type="caution">
    <text evidence="2">The sequence shown here is derived from an EMBL/GenBank/DDBJ whole genome shotgun (WGS) entry which is preliminary data.</text>
</comment>
<dbReference type="PROSITE" id="PS51819">
    <property type="entry name" value="VOC"/>
    <property type="match status" value="1"/>
</dbReference>
<accession>A0AA40X341</accession>
<sequence>MTPFHLRIARPVTDLQRSYEMYHRGLGLEKIGEFKDHQSFSGIMMGHSNFAWHLEFTVCHSHPVKPQPSAEDLLVLYLPDGEKWQRICDNAAAAGFTCVASFNPYWDVSGKTFSDRDGYRVVLQNRAWV</sequence>
<evidence type="ECO:0000313" key="3">
    <source>
        <dbReference type="Proteomes" id="UP000705283"/>
    </source>
</evidence>
<evidence type="ECO:0000259" key="1">
    <source>
        <dbReference type="PROSITE" id="PS51819"/>
    </source>
</evidence>
<dbReference type="Pfam" id="PF22658">
    <property type="entry name" value="YycE-like_N"/>
    <property type="match status" value="1"/>
</dbReference>
<dbReference type="AlphaFoldDB" id="A0AA40X341"/>
<dbReference type="Proteomes" id="UP000705283">
    <property type="component" value="Unassembled WGS sequence"/>
</dbReference>
<organism evidence="2 3">
    <name type="scientific">Rouxiella silvae</name>
    <dbReference type="NCBI Taxonomy" id="1646373"/>
    <lineage>
        <taxon>Bacteria</taxon>
        <taxon>Pseudomonadati</taxon>
        <taxon>Pseudomonadota</taxon>
        <taxon>Gammaproteobacteria</taxon>
        <taxon>Enterobacterales</taxon>
        <taxon>Yersiniaceae</taxon>
        <taxon>Rouxiella</taxon>
    </lineage>
</organism>